<dbReference type="CDD" id="cd24032">
    <property type="entry name" value="ASKHA_NBD_TsaB"/>
    <property type="match status" value="1"/>
</dbReference>
<dbReference type="NCBIfam" id="TIGR03725">
    <property type="entry name" value="T6A_YeaZ"/>
    <property type="match status" value="1"/>
</dbReference>
<sequence>MSRTVLVIDTATPAITAGVVRRGERIEVLAERITRGARAHAEQLTPNVLAALEESGFTMGDLEAVVVGCGPGPFTGLRVGMATAAGYGDALHLPVHGVCSLDGIGRVARVAPGAEVLVVTDARRREVYWARYRGGERIDGPAVSAPGAVDVGAATAVAGSPEHAALFDLPVLEVAAPTVAGLVAAVGDWTSPPAPPRPLYLRRPDARSAVERTPQVRLDTLTRADAERCAQLEAQLFGGDDPWPAAAFVRELAAPHTRYAAARVGDTLVGYAGISRLGRGAPYEYEIHTIGVDPAHRGRGIGRRLLDELLGFAGDDVVFLEVRTDNEPAIALYRSVGFQTVGVRRRYYRASGADAYTMRRDPRAGRAVP</sequence>
<dbReference type="InterPro" id="IPR043129">
    <property type="entry name" value="ATPase_NBD"/>
</dbReference>
<dbReference type="CDD" id="cd04301">
    <property type="entry name" value="NAT_SF"/>
    <property type="match status" value="1"/>
</dbReference>
<evidence type="ECO:0000256" key="2">
    <source>
        <dbReference type="ARBA" id="ARBA00023315"/>
    </source>
</evidence>
<dbReference type="Proteomes" id="UP001055200">
    <property type="component" value="Chromosome"/>
</dbReference>
<dbReference type="InterPro" id="IPR000905">
    <property type="entry name" value="Gcp-like_dom"/>
</dbReference>
<evidence type="ECO:0000313" key="4">
    <source>
        <dbReference type="EMBL" id="ULN52086.1"/>
    </source>
</evidence>
<name>A0ABY3U0A6_9MYCO</name>
<evidence type="ECO:0000259" key="3">
    <source>
        <dbReference type="PROSITE" id="PS51186"/>
    </source>
</evidence>
<dbReference type="Pfam" id="PF00814">
    <property type="entry name" value="TsaD"/>
    <property type="match status" value="1"/>
</dbReference>
<evidence type="ECO:0000313" key="5">
    <source>
        <dbReference type="Proteomes" id="UP001055200"/>
    </source>
</evidence>
<accession>A0ABY3U0A6</accession>
<protein>
    <submittedName>
        <fullName evidence="4">tRNA (Adenosine(37)-N6)-threonylcarbamoyltransferase complex dimerization subunit type 1 TsaB</fullName>
        <ecNumber evidence="4">2.3.1.234</ecNumber>
    </submittedName>
</protein>
<dbReference type="Gene3D" id="3.40.630.30">
    <property type="match status" value="1"/>
</dbReference>
<dbReference type="EC" id="2.3.1.234" evidence="4"/>
<dbReference type="Gene3D" id="3.30.420.40">
    <property type="match status" value="2"/>
</dbReference>
<dbReference type="GO" id="GO:0061711">
    <property type="term" value="F:tRNA N(6)-L-threonylcarbamoyladenine synthase activity"/>
    <property type="evidence" value="ECO:0007669"/>
    <property type="project" value="UniProtKB-EC"/>
</dbReference>
<dbReference type="InterPro" id="IPR006464">
    <property type="entry name" value="AcTrfase_RimI/Ard1"/>
</dbReference>
<dbReference type="SUPFAM" id="SSF55729">
    <property type="entry name" value="Acyl-CoA N-acyltransferases (Nat)"/>
    <property type="match status" value="1"/>
</dbReference>
<dbReference type="InterPro" id="IPR000182">
    <property type="entry name" value="GNAT_dom"/>
</dbReference>
<evidence type="ECO:0000256" key="1">
    <source>
        <dbReference type="ARBA" id="ARBA00022679"/>
    </source>
</evidence>
<dbReference type="SUPFAM" id="SSF53067">
    <property type="entry name" value="Actin-like ATPase domain"/>
    <property type="match status" value="2"/>
</dbReference>
<organism evidence="4 5">
    <name type="scientific">Mycolicibacillus parakoreensis</name>
    <dbReference type="NCBI Taxonomy" id="1069221"/>
    <lineage>
        <taxon>Bacteria</taxon>
        <taxon>Bacillati</taxon>
        <taxon>Actinomycetota</taxon>
        <taxon>Actinomycetes</taxon>
        <taxon>Mycobacteriales</taxon>
        <taxon>Mycobacteriaceae</taxon>
        <taxon>Mycolicibacillus</taxon>
    </lineage>
</organism>
<dbReference type="Pfam" id="PF00583">
    <property type="entry name" value="Acetyltransf_1"/>
    <property type="match status" value="1"/>
</dbReference>
<proteinExistence type="predicted"/>
<dbReference type="InterPro" id="IPR022496">
    <property type="entry name" value="T6A_TsaB"/>
</dbReference>
<dbReference type="InterPro" id="IPR050832">
    <property type="entry name" value="Bact_Acetyltransf"/>
</dbReference>
<keyword evidence="5" id="KW-1185">Reference proteome</keyword>
<dbReference type="EMBL" id="CP092365">
    <property type="protein sequence ID" value="ULN52086.1"/>
    <property type="molecule type" value="Genomic_DNA"/>
</dbReference>
<feature type="domain" description="N-acetyltransferase" evidence="3">
    <location>
        <begin position="216"/>
        <end position="363"/>
    </location>
</feature>
<keyword evidence="1 4" id="KW-0808">Transferase</keyword>
<dbReference type="PANTHER" id="PTHR43877">
    <property type="entry name" value="AMINOALKYLPHOSPHONATE N-ACETYLTRANSFERASE-RELATED-RELATED"/>
    <property type="match status" value="1"/>
</dbReference>
<dbReference type="InterPro" id="IPR016181">
    <property type="entry name" value="Acyl_CoA_acyltransferase"/>
</dbReference>
<dbReference type="PROSITE" id="PS51186">
    <property type="entry name" value="GNAT"/>
    <property type="match status" value="1"/>
</dbReference>
<reference evidence="4" key="1">
    <citation type="submission" date="2022-08" db="EMBL/GenBank/DDBJ databases">
        <title>Complete genome sequence of 14 non-tuberculosis mycobacteria type-strains.</title>
        <authorList>
            <person name="Igarashi Y."/>
            <person name="Osugi A."/>
            <person name="Mitarai S."/>
        </authorList>
    </citation>
    <scope>NUCLEOTIDE SEQUENCE</scope>
    <source>
        <strain evidence="4">DSM 45575</strain>
    </source>
</reference>
<gene>
    <name evidence="4" type="primary">tsaB</name>
    <name evidence="4" type="ORF">MIU77_14655</name>
</gene>
<dbReference type="NCBIfam" id="TIGR01575">
    <property type="entry name" value="rimI"/>
    <property type="match status" value="1"/>
</dbReference>
<keyword evidence="2 4" id="KW-0012">Acyltransferase</keyword>